<feature type="chain" id="PRO_5046954626" description="Lipoprotein" evidence="1">
    <location>
        <begin position="21"/>
        <end position="194"/>
    </location>
</feature>
<evidence type="ECO:0008006" key="4">
    <source>
        <dbReference type="Google" id="ProtNLM"/>
    </source>
</evidence>
<dbReference type="EMBL" id="JABKKE010000015">
    <property type="protein sequence ID" value="NPE14584.1"/>
    <property type="molecule type" value="Genomic_DNA"/>
</dbReference>
<evidence type="ECO:0000256" key="1">
    <source>
        <dbReference type="SAM" id="SignalP"/>
    </source>
</evidence>
<evidence type="ECO:0000313" key="3">
    <source>
        <dbReference type="Proteomes" id="UP001193734"/>
    </source>
</evidence>
<dbReference type="Proteomes" id="UP001193734">
    <property type="component" value="Unassembled WGS sequence"/>
</dbReference>
<keyword evidence="1" id="KW-0732">Signal</keyword>
<dbReference type="GeneID" id="82158032"/>
<dbReference type="PROSITE" id="PS51257">
    <property type="entry name" value="PROKAR_LIPOPROTEIN"/>
    <property type="match status" value="1"/>
</dbReference>
<evidence type="ECO:0000313" key="2">
    <source>
        <dbReference type="EMBL" id="NPE14584.1"/>
    </source>
</evidence>
<comment type="caution">
    <text evidence="2">The sequence shown here is derived from an EMBL/GenBank/DDBJ whole genome shotgun (WGS) entry which is preliminary data.</text>
</comment>
<organism evidence="2 3">
    <name type="scientific">Xylanibacter rodentium</name>
    <dbReference type="NCBI Taxonomy" id="2736289"/>
    <lineage>
        <taxon>Bacteria</taxon>
        <taxon>Pseudomonadati</taxon>
        <taxon>Bacteroidota</taxon>
        <taxon>Bacteroidia</taxon>
        <taxon>Bacteroidales</taxon>
        <taxon>Prevotellaceae</taxon>
        <taxon>Xylanibacter</taxon>
    </lineage>
</organism>
<feature type="signal peptide" evidence="1">
    <location>
        <begin position="1"/>
        <end position="20"/>
    </location>
</feature>
<gene>
    <name evidence="2" type="ORF">HPS55_09685</name>
</gene>
<accession>A0ABX2AVU2</accession>
<reference evidence="2 3" key="1">
    <citation type="submission" date="2020-05" db="EMBL/GenBank/DDBJ databases">
        <title>Distinct polysaccharide utilization as determinants for interspecies competition between intestinal Prevotella spp.</title>
        <authorList>
            <person name="Galvez E.J.C."/>
            <person name="Iljazovic A."/>
            <person name="Strowig T."/>
        </authorList>
    </citation>
    <scope>NUCLEOTIDE SEQUENCE [LARGE SCALE GENOMIC DNA]</scope>
    <source>
        <strain evidence="2 3">PROD</strain>
    </source>
</reference>
<sequence length="194" mass="22416">MYKKYIIFVLASCLIINAIAMLSGCDSGEDSVKETLEKMRSHPINLCLNKMQCRIQAVDTVIVDSVEPDLRFVVYVDSSECSPCALDRMYMWNDFIDEAKLYDGKLRYVFIVVPKNAESLMDIYLSIESSGLKSHVYIDTAYYFRAANREFPKNSKFHQFLLNKHDSILFVGNPLNSKNLEDIYKRTVMSIIKY</sequence>
<keyword evidence="3" id="KW-1185">Reference proteome</keyword>
<protein>
    <recommendedName>
        <fullName evidence="4">Lipoprotein</fullName>
    </recommendedName>
</protein>
<name>A0ABX2AVU2_9BACT</name>
<proteinExistence type="predicted"/>
<dbReference type="RefSeq" id="WP_172174251.1">
    <property type="nucleotide sequence ID" value="NZ_CASGKU010000026.1"/>
</dbReference>